<evidence type="ECO:0000313" key="2">
    <source>
        <dbReference type="EMBL" id="KXU37586.1"/>
    </source>
</evidence>
<sequence>MKRGEVYWVAFDPSIGSEIQKTRPAVIVSRDASNRNVGRVTVVPFTQSIANVFIGEAIVHLSGKMSKAVADQIATVDKTRVRDRIGWLSPPELKAVEEAIRAHLEL</sequence>
<dbReference type="InterPro" id="IPR011067">
    <property type="entry name" value="Plasmid_toxin/cell-grow_inhib"/>
</dbReference>
<dbReference type="Pfam" id="PF02452">
    <property type="entry name" value="PemK_toxin"/>
    <property type="match status" value="1"/>
</dbReference>
<comment type="similarity">
    <text evidence="1">Belongs to the PemK/MazF family.</text>
</comment>
<dbReference type="InterPro" id="IPR003477">
    <property type="entry name" value="PemK-like"/>
</dbReference>
<dbReference type="EMBL" id="LSZQ01000013">
    <property type="protein sequence ID" value="KXU37586.1"/>
    <property type="molecule type" value="Genomic_DNA"/>
</dbReference>
<dbReference type="Gene3D" id="2.30.30.110">
    <property type="match status" value="1"/>
</dbReference>
<dbReference type="SUPFAM" id="SSF50118">
    <property type="entry name" value="Cell growth inhibitor/plasmid maintenance toxic component"/>
    <property type="match status" value="1"/>
</dbReference>
<keyword evidence="1" id="KW-0540">Nuclease</keyword>
<dbReference type="GO" id="GO:0016787">
    <property type="term" value="F:hydrolase activity"/>
    <property type="evidence" value="ECO:0007669"/>
    <property type="project" value="UniProtKB-KW"/>
</dbReference>
<dbReference type="PIRSF" id="PIRSF033490">
    <property type="entry name" value="MazF"/>
    <property type="match status" value="1"/>
</dbReference>
<evidence type="ECO:0000313" key="3">
    <source>
        <dbReference type="Proteomes" id="UP000070058"/>
    </source>
</evidence>
<keyword evidence="1" id="KW-0255">Endonuclease</keyword>
<dbReference type="Proteomes" id="UP000070058">
    <property type="component" value="Unassembled WGS sequence"/>
</dbReference>
<comment type="caution">
    <text evidence="2">The sequence shown here is derived from an EMBL/GenBank/DDBJ whole genome shotgun (WGS) entry which is preliminary data.</text>
</comment>
<dbReference type="PANTHER" id="PTHR33988">
    <property type="entry name" value="ENDORIBONUCLEASE MAZF-RELATED"/>
    <property type="match status" value="1"/>
</dbReference>
<dbReference type="RefSeq" id="WP_068628724.1">
    <property type="nucleotide sequence ID" value="NZ_LSZQ01000013.1"/>
</dbReference>
<dbReference type="GO" id="GO:0016075">
    <property type="term" value="P:rRNA catabolic process"/>
    <property type="evidence" value="ECO:0007669"/>
    <property type="project" value="TreeGrafter"/>
</dbReference>
<accession>A0A139SSP7</accession>
<protein>
    <recommendedName>
        <fullName evidence="1">mRNA interferase</fullName>
        <ecNumber evidence="1">3.1.-.-</ecNumber>
    </recommendedName>
</protein>
<keyword evidence="3" id="KW-1185">Reference proteome</keyword>
<dbReference type="OrthoDB" id="199968at2"/>
<comment type="function">
    <text evidence="1">Toxic component of a type II toxin-antitoxin (TA) system.</text>
</comment>
<dbReference type="GO" id="GO:0006402">
    <property type="term" value="P:mRNA catabolic process"/>
    <property type="evidence" value="ECO:0007669"/>
    <property type="project" value="TreeGrafter"/>
</dbReference>
<dbReference type="EC" id="3.1.-.-" evidence="1"/>
<dbReference type="STRING" id="1548207.AXK11_01960"/>
<dbReference type="GO" id="GO:0004521">
    <property type="term" value="F:RNA endonuclease activity"/>
    <property type="evidence" value="ECO:0007669"/>
    <property type="project" value="TreeGrafter"/>
</dbReference>
<proteinExistence type="inferred from homology"/>
<gene>
    <name evidence="2" type="ORF">AXK11_01960</name>
</gene>
<dbReference type="AlphaFoldDB" id="A0A139SSP7"/>
<reference evidence="3" key="1">
    <citation type="submission" date="2016-02" db="EMBL/GenBank/DDBJ databases">
        <authorList>
            <person name="Sanders J.G."/>
            <person name="Lin J.Y."/>
            <person name="Wertz J.T."/>
            <person name="Russell J.A."/>
            <person name="Moreau C.S."/>
            <person name="Powell S."/>
        </authorList>
    </citation>
    <scope>NUCLEOTIDE SEQUENCE [LARGE SCALE GENOMIC DNA]</scope>
    <source>
        <strain evidence="3">CAG34</strain>
    </source>
</reference>
<name>A0A139SSP7_9BACT</name>
<keyword evidence="1" id="KW-0378">Hydrolase</keyword>
<organism evidence="2 3">
    <name type="scientific">Cephaloticoccus primus</name>
    <dbReference type="NCBI Taxonomy" id="1548207"/>
    <lineage>
        <taxon>Bacteria</taxon>
        <taxon>Pseudomonadati</taxon>
        <taxon>Verrucomicrobiota</taxon>
        <taxon>Opitutia</taxon>
        <taxon>Opitutales</taxon>
        <taxon>Opitutaceae</taxon>
        <taxon>Cephaloticoccus</taxon>
    </lineage>
</organism>
<evidence type="ECO:0000256" key="1">
    <source>
        <dbReference type="PIRNR" id="PIRNR033490"/>
    </source>
</evidence>
<dbReference type="GO" id="GO:0003677">
    <property type="term" value="F:DNA binding"/>
    <property type="evidence" value="ECO:0007669"/>
    <property type="project" value="InterPro"/>
</dbReference>